<dbReference type="RefSeq" id="WP_245378775.1">
    <property type="nucleotide sequence ID" value="NZ_JAGINW010000001.1"/>
</dbReference>
<dbReference type="Proteomes" id="UP001519332">
    <property type="component" value="Unassembled WGS sequence"/>
</dbReference>
<dbReference type="CDD" id="cd08351">
    <property type="entry name" value="ChaP_like"/>
    <property type="match status" value="1"/>
</dbReference>
<dbReference type="EMBL" id="JAGINW010000001">
    <property type="protein sequence ID" value="MBP2330282.1"/>
    <property type="molecule type" value="Genomic_DNA"/>
</dbReference>
<protein>
    <submittedName>
        <fullName evidence="2">Catechol 2,3-dioxygenase-like lactoylglutathione lyase family enzyme</fullName>
    </submittedName>
</protein>
<dbReference type="PROSITE" id="PS51819">
    <property type="entry name" value="VOC"/>
    <property type="match status" value="1"/>
</dbReference>
<gene>
    <name evidence="2" type="ORF">JOF56_010667</name>
</gene>
<proteinExistence type="predicted"/>
<evidence type="ECO:0000313" key="2">
    <source>
        <dbReference type="EMBL" id="MBP2330282.1"/>
    </source>
</evidence>
<keyword evidence="3" id="KW-1185">Reference proteome</keyword>
<sequence length="138" mass="15124">MRTYIECVSHGMEFIVIVLNHTIVPAQDKAVAARFLAGLLGLEVGEPTGPFVPVQVNTDLTLDFDDRGPATPGHYAFLVDDEIFDAVMAHLARFPEIEYGSGKVLGWDREINHLGGGRGVYVRDPNGHSYELFTAVPN</sequence>
<evidence type="ECO:0000259" key="1">
    <source>
        <dbReference type="PROSITE" id="PS51819"/>
    </source>
</evidence>
<evidence type="ECO:0000313" key="3">
    <source>
        <dbReference type="Proteomes" id="UP001519332"/>
    </source>
</evidence>
<dbReference type="InterPro" id="IPR037523">
    <property type="entry name" value="VOC_core"/>
</dbReference>
<reference evidence="2 3" key="1">
    <citation type="submission" date="2021-03" db="EMBL/GenBank/DDBJ databases">
        <title>Sequencing the genomes of 1000 actinobacteria strains.</title>
        <authorList>
            <person name="Klenk H.-P."/>
        </authorList>
    </citation>
    <scope>NUCLEOTIDE SEQUENCE [LARGE SCALE GENOMIC DNA]</scope>
    <source>
        <strain evidence="2 3">DSM 46670</strain>
    </source>
</reference>
<organism evidence="2 3">
    <name type="scientific">Kibdelosporangium banguiense</name>
    <dbReference type="NCBI Taxonomy" id="1365924"/>
    <lineage>
        <taxon>Bacteria</taxon>
        <taxon>Bacillati</taxon>
        <taxon>Actinomycetota</taxon>
        <taxon>Actinomycetes</taxon>
        <taxon>Pseudonocardiales</taxon>
        <taxon>Pseudonocardiaceae</taxon>
        <taxon>Kibdelosporangium</taxon>
    </lineage>
</organism>
<dbReference type="Gene3D" id="3.10.180.10">
    <property type="entry name" value="2,3-Dihydroxybiphenyl 1,2-Dioxygenase, domain 1"/>
    <property type="match status" value="1"/>
</dbReference>
<dbReference type="InterPro" id="IPR029068">
    <property type="entry name" value="Glyas_Bleomycin-R_OHBP_Dase"/>
</dbReference>
<comment type="caution">
    <text evidence="2">The sequence shown here is derived from an EMBL/GenBank/DDBJ whole genome shotgun (WGS) entry which is preliminary data.</text>
</comment>
<dbReference type="SUPFAM" id="SSF54593">
    <property type="entry name" value="Glyoxalase/Bleomycin resistance protein/Dihydroxybiphenyl dioxygenase"/>
    <property type="match status" value="1"/>
</dbReference>
<name>A0ABS4U0V0_9PSEU</name>
<accession>A0ABS4U0V0</accession>
<feature type="domain" description="VOC" evidence="1">
    <location>
        <begin position="18"/>
        <end position="135"/>
    </location>
</feature>